<keyword evidence="3" id="KW-1185">Reference proteome</keyword>
<feature type="region of interest" description="Disordered" evidence="1">
    <location>
        <begin position="101"/>
        <end position="120"/>
    </location>
</feature>
<feature type="compositionally biased region" description="Polar residues" evidence="1">
    <location>
        <begin position="61"/>
        <end position="84"/>
    </location>
</feature>
<evidence type="ECO:0000313" key="2">
    <source>
        <dbReference type="EMBL" id="CAF1689904.1"/>
    </source>
</evidence>
<gene>
    <name evidence="2" type="ORF">XAT740_LOCUS63503</name>
</gene>
<accession>A0A816HTU9</accession>
<dbReference type="EMBL" id="CAJNOR010019752">
    <property type="protein sequence ID" value="CAF1689904.1"/>
    <property type="molecule type" value="Genomic_DNA"/>
</dbReference>
<proteinExistence type="predicted"/>
<name>A0A816HTU9_ADIRI</name>
<evidence type="ECO:0000313" key="3">
    <source>
        <dbReference type="Proteomes" id="UP000663828"/>
    </source>
</evidence>
<feature type="region of interest" description="Disordered" evidence="1">
    <location>
        <begin position="40"/>
        <end position="84"/>
    </location>
</feature>
<sequence length="178" mass="20176">MQNLYAPMSHSNFPPNMPRHYLPPGLHARGGRMPPFMPSPMMGGPAMRNNNGNRRSGGNSPPQSLLGNYRPNSNNFRGRGNAMNNPNYVHNVANMISLLQQQQKQKGGPGQKFANPNNPNNRFYQQFQDNYKKISSGQKVSNLYQASFPVQHIPREMRFNFRLLGRNIFTASDEEEEA</sequence>
<protein>
    <submittedName>
        <fullName evidence="2">Uncharacterized protein</fullName>
    </submittedName>
</protein>
<feature type="compositionally biased region" description="Low complexity" evidence="1">
    <location>
        <begin position="40"/>
        <end position="60"/>
    </location>
</feature>
<dbReference type="AlphaFoldDB" id="A0A816HTU9"/>
<evidence type="ECO:0000256" key="1">
    <source>
        <dbReference type="SAM" id="MobiDB-lite"/>
    </source>
</evidence>
<reference evidence="2" key="1">
    <citation type="submission" date="2021-02" db="EMBL/GenBank/DDBJ databases">
        <authorList>
            <person name="Nowell W R."/>
        </authorList>
    </citation>
    <scope>NUCLEOTIDE SEQUENCE</scope>
</reference>
<comment type="caution">
    <text evidence="2">The sequence shown here is derived from an EMBL/GenBank/DDBJ whole genome shotgun (WGS) entry which is preliminary data.</text>
</comment>
<feature type="non-terminal residue" evidence="2">
    <location>
        <position position="178"/>
    </location>
</feature>
<organism evidence="2 3">
    <name type="scientific">Adineta ricciae</name>
    <name type="common">Rotifer</name>
    <dbReference type="NCBI Taxonomy" id="249248"/>
    <lineage>
        <taxon>Eukaryota</taxon>
        <taxon>Metazoa</taxon>
        <taxon>Spiralia</taxon>
        <taxon>Gnathifera</taxon>
        <taxon>Rotifera</taxon>
        <taxon>Eurotatoria</taxon>
        <taxon>Bdelloidea</taxon>
        <taxon>Adinetida</taxon>
        <taxon>Adinetidae</taxon>
        <taxon>Adineta</taxon>
    </lineage>
</organism>
<dbReference type="Proteomes" id="UP000663828">
    <property type="component" value="Unassembled WGS sequence"/>
</dbReference>